<dbReference type="FunCoup" id="A0A6M4H940">
    <property type="interactions" value="49"/>
</dbReference>
<organism evidence="2 3">
    <name type="scientific">Usitatibacter palustris</name>
    <dbReference type="NCBI Taxonomy" id="2732487"/>
    <lineage>
        <taxon>Bacteria</taxon>
        <taxon>Pseudomonadati</taxon>
        <taxon>Pseudomonadota</taxon>
        <taxon>Betaproteobacteria</taxon>
        <taxon>Nitrosomonadales</taxon>
        <taxon>Usitatibacteraceae</taxon>
        <taxon>Usitatibacter</taxon>
    </lineage>
</organism>
<dbReference type="KEGG" id="upl:DSM104440_01348"/>
<dbReference type="Gene3D" id="3.90.950.20">
    <property type="entry name" value="CinA-like"/>
    <property type="match status" value="1"/>
</dbReference>
<sequence>MSPADAVDHLRRTAALRRQSTDGGSNGYRYGAMEDDRITALARQLGEACHLRRRVLALAESCTGGGACEAITRIPGSSGWLDRGFVTYSNEAKMEQLGVKEDTLLDYGAVSEATAREMVLGALRWSRADTAAAITGIAGPDGGSPGKPVGLVWFGWCVRGGAARLESRQFAGDRTEVRRQAIEFVLKGLIQALEKSPEA</sequence>
<gene>
    <name evidence="2" type="primary">pncC_1</name>
    <name evidence="2" type="ORF">DSM104440_01348</name>
</gene>
<dbReference type="InParanoid" id="A0A6M4H940"/>
<evidence type="ECO:0000259" key="1">
    <source>
        <dbReference type="Pfam" id="PF02464"/>
    </source>
</evidence>
<dbReference type="InterPro" id="IPR036653">
    <property type="entry name" value="CinA-like_C"/>
</dbReference>
<dbReference type="EC" id="3.5.1.42" evidence="2"/>
<name>A0A6M4H940_9PROT</name>
<proteinExistence type="predicted"/>
<reference evidence="2 3" key="1">
    <citation type="submission" date="2020-04" db="EMBL/GenBank/DDBJ databases">
        <title>Usitatibacter rugosus gen. nov., sp. nov. and Usitatibacter palustris sp. nov., novel members of Usitatibacteraceae fam. nov. within the order Nitrosomonadales isolated from soil.</title>
        <authorList>
            <person name="Huber K.J."/>
            <person name="Neumann-Schaal M."/>
            <person name="Geppert A."/>
            <person name="Luckner M."/>
            <person name="Wanner G."/>
            <person name="Overmann J."/>
        </authorList>
    </citation>
    <scope>NUCLEOTIDE SEQUENCE [LARGE SCALE GENOMIC DNA]</scope>
    <source>
        <strain evidence="2 3">Swamp67</strain>
    </source>
</reference>
<dbReference type="EMBL" id="CP053073">
    <property type="protein sequence ID" value="QJR14547.1"/>
    <property type="molecule type" value="Genomic_DNA"/>
</dbReference>
<dbReference type="Proteomes" id="UP000503096">
    <property type="component" value="Chromosome"/>
</dbReference>
<dbReference type="SUPFAM" id="SSF142433">
    <property type="entry name" value="CinA-like"/>
    <property type="match status" value="1"/>
</dbReference>
<protein>
    <submittedName>
        <fullName evidence="2">Nicotinamide-nucleotide amidohydrolase PncC</fullName>
        <ecNumber evidence="2">3.5.1.42</ecNumber>
    </submittedName>
</protein>
<dbReference type="InterPro" id="IPR008136">
    <property type="entry name" value="CinA_C"/>
</dbReference>
<dbReference type="NCBIfam" id="TIGR00199">
    <property type="entry name" value="PncC_domain"/>
    <property type="match status" value="1"/>
</dbReference>
<dbReference type="AlphaFoldDB" id="A0A6M4H940"/>
<dbReference type="Pfam" id="PF02464">
    <property type="entry name" value="CinA"/>
    <property type="match status" value="1"/>
</dbReference>
<evidence type="ECO:0000313" key="2">
    <source>
        <dbReference type="EMBL" id="QJR14547.1"/>
    </source>
</evidence>
<evidence type="ECO:0000313" key="3">
    <source>
        <dbReference type="Proteomes" id="UP000503096"/>
    </source>
</evidence>
<dbReference type="GO" id="GO:0019159">
    <property type="term" value="F:nicotinamide-nucleotide amidase activity"/>
    <property type="evidence" value="ECO:0007669"/>
    <property type="project" value="UniProtKB-EC"/>
</dbReference>
<keyword evidence="3" id="KW-1185">Reference proteome</keyword>
<accession>A0A6M4H940</accession>
<keyword evidence="2" id="KW-0378">Hydrolase</keyword>
<feature type="domain" description="CinA C-terminal" evidence="1">
    <location>
        <begin position="40"/>
        <end position="192"/>
    </location>
</feature>